<dbReference type="PANTHER" id="PTHR43685">
    <property type="entry name" value="GLYCOSYLTRANSFERASE"/>
    <property type="match status" value="1"/>
</dbReference>
<comment type="caution">
    <text evidence="5">The sequence shown here is derived from an EMBL/GenBank/DDBJ whole genome shotgun (WGS) entry which is preliminary data.</text>
</comment>
<keyword evidence="2" id="KW-0328">Glycosyltransferase</keyword>
<reference evidence="5 6" key="1">
    <citation type="submission" date="2012-07" db="EMBL/GenBank/DDBJ databases">
        <title>The Genome Sequence of Fusobacterium ulcerans 12_1B.</title>
        <authorList>
            <consortium name="The Broad Institute Genome Sequencing Platform"/>
            <person name="Earl A."/>
            <person name="Ward D."/>
            <person name="Feldgarden M."/>
            <person name="Gevers D."/>
            <person name="Strauss J."/>
            <person name="Ambrose C.E."/>
            <person name="Allen-Vercoe E."/>
            <person name="Walker B."/>
            <person name="Young S.K."/>
            <person name="Zeng Q."/>
            <person name="Gargeya S."/>
            <person name="Fitzgerald M."/>
            <person name="Haas B."/>
            <person name="Abouelleil A."/>
            <person name="Alvarado L."/>
            <person name="Arachchi H.M."/>
            <person name="Berlin A.M."/>
            <person name="Chapman S.B."/>
            <person name="Goldberg J."/>
            <person name="Griggs A."/>
            <person name="Gujja S."/>
            <person name="Hansen M."/>
            <person name="Howarth C."/>
            <person name="Imamovic A."/>
            <person name="Larimer J."/>
            <person name="McCowen C."/>
            <person name="Montmayeur A."/>
            <person name="Murphy C."/>
            <person name="Neiman D."/>
            <person name="Pearson M."/>
            <person name="Priest M."/>
            <person name="Roberts A."/>
            <person name="Saif S."/>
            <person name="Shea T."/>
            <person name="Sisk P."/>
            <person name="Sykes S."/>
            <person name="Wortman J."/>
            <person name="Nusbaum C."/>
            <person name="Birren B."/>
        </authorList>
    </citation>
    <scope>NUCLEOTIDE SEQUENCE [LARGE SCALE GENOMIC DNA]</scope>
    <source>
        <strain evidence="5 6">12_1B</strain>
    </source>
</reference>
<evidence type="ECO:0000259" key="4">
    <source>
        <dbReference type="Pfam" id="PF00535"/>
    </source>
</evidence>
<dbReference type="Gene3D" id="3.90.550.10">
    <property type="entry name" value="Spore Coat Polysaccharide Biosynthesis Protein SpsA, Chain A"/>
    <property type="match status" value="1"/>
</dbReference>
<dbReference type="InterPro" id="IPR050834">
    <property type="entry name" value="Glycosyltransf_2"/>
</dbReference>
<evidence type="ECO:0000313" key="6">
    <source>
        <dbReference type="Proteomes" id="UP000003233"/>
    </source>
</evidence>
<dbReference type="RefSeq" id="WP_008697750.1">
    <property type="nucleotide sequence ID" value="NZ_KE161008.1"/>
</dbReference>
<dbReference type="HOGENOM" id="CLU_025996_0_9_0"/>
<comment type="similarity">
    <text evidence="1">Belongs to the glycosyltransferase 2 family.</text>
</comment>
<name>H1PUM0_9FUSO</name>
<protein>
    <recommendedName>
        <fullName evidence="4">Glycosyltransferase 2-like domain-containing protein</fullName>
    </recommendedName>
</protein>
<evidence type="ECO:0000256" key="1">
    <source>
        <dbReference type="ARBA" id="ARBA00006739"/>
    </source>
</evidence>
<dbReference type="AlphaFoldDB" id="H1PUM0"/>
<dbReference type="InterPro" id="IPR029044">
    <property type="entry name" value="Nucleotide-diphossugar_trans"/>
</dbReference>
<dbReference type="PATRIC" id="fig|457404.5.peg.2004"/>
<dbReference type="InterPro" id="IPR001173">
    <property type="entry name" value="Glyco_trans_2-like"/>
</dbReference>
<gene>
    <name evidence="5" type="ORF">HMPREF0402_02113</name>
</gene>
<dbReference type="GO" id="GO:0016757">
    <property type="term" value="F:glycosyltransferase activity"/>
    <property type="evidence" value="ECO:0007669"/>
    <property type="project" value="UniProtKB-KW"/>
</dbReference>
<keyword evidence="6" id="KW-1185">Reference proteome</keyword>
<evidence type="ECO:0000256" key="3">
    <source>
        <dbReference type="ARBA" id="ARBA00022679"/>
    </source>
</evidence>
<accession>H1PUM0</accession>
<proteinExistence type="inferred from homology"/>
<dbReference type="BioCyc" id="FSP457404-HMP:GTSQ-2135-MONOMER"/>
<dbReference type="PANTHER" id="PTHR43685:SF5">
    <property type="entry name" value="GLYCOSYLTRANSFERASE EPSE-RELATED"/>
    <property type="match status" value="1"/>
</dbReference>
<feature type="domain" description="Glycosyltransferase 2-like" evidence="4">
    <location>
        <begin position="7"/>
        <end position="153"/>
    </location>
</feature>
<keyword evidence="3" id="KW-0808">Transferase</keyword>
<evidence type="ECO:0000313" key="5">
    <source>
        <dbReference type="EMBL" id="EHO80288.1"/>
    </source>
</evidence>
<sequence length="281" mass="33293">MEKIKASVLMSIYSKEKAEYFRKSLDSILEQTYLPDEIVLVKDGLLTEELEQVIKEYKNKINMKIVPLEKNRGLGLALREGILNCSNEIIIRMDTDDIMHPKKIFEQVKIFTEKKDLILVGTNGYDFDKDKNDIISERILPEKNEEILKFSKRRCPFIHAGIGFKKSYVIKTGNYQDCFWFEDYDLFLRMLKLGKGYNIQENLLYIRSNLDVYERRGGISYIKNEIKALTKFYKEGYMNTYYYLTNIVIRLGIRICGNNLRRIIYQNILRKNKVRIDINKI</sequence>
<organism evidence="5 6">
    <name type="scientific">Fusobacterium ulcerans 12-1B</name>
    <dbReference type="NCBI Taxonomy" id="457404"/>
    <lineage>
        <taxon>Bacteria</taxon>
        <taxon>Fusobacteriati</taxon>
        <taxon>Fusobacteriota</taxon>
        <taxon>Fusobacteriia</taxon>
        <taxon>Fusobacteriales</taxon>
        <taxon>Fusobacteriaceae</taxon>
        <taxon>Fusobacterium</taxon>
    </lineage>
</organism>
<evidence type="ECO:0000256" key="2">
    <source>
        <dbReference type="ARBA" id="ARBA00022676"/>
    </source>
</evidence>
<dbReference type="Proteomes" id="UP000003233">
    <property type="component" value="Unassembled WGS sequence"/>
</dbReference>
<dbReference type="Pfam" id="PF00535">
    <property type="entry name" value="Glycos_transf_2"/>
    <property type="match status" value="1"/>
</dbReference>
<dbReference type="SUPFAM" id="SSF53448">
    <property type="entry name" value="Nucleotide-diphospho-sugar transferases"/>
    <property type="match status" value="1"/>
</dbReference>
<dbReference type="EMBL" id="AGWJ02000021">
    <property type="protein sequence ID" value="EHO80288.1"/>
    <property type="molecule type" value="Genomic_DNA"/>
</dbReference>